<dbReference type="GO" id="GO:0016301">
    <property type="term" value="F:kinase activity"/>
    <property type="evidence" value="ECO:0007669"/>
    <property type="project" value="UniProtKB-KW"/>
</dbReference>
<gene>
    <name evidence="2" type="ORF">JOE58_002717</name>
</gene>
<feature type="domain" description="Aminoglycoside phosphotransferase" evidence="1">
    <location>
        <begin position="20"/>
        <end position="133"/>
    </location>
</feature>
<dbReference type="SUPFAM" id="SSF56112">
    <property type="entry name" value="Protein kinase-like (PK-like)"/>
    <property type="match status" value="1"/>
</dbReference>
<organism evidence="2 3">
    <name type="scientific">Curtobacterium luteum</name>
    <dbReference type="NCBI Taxonomy" id="33881"/>
    <lineage>
        <taxon>Bacteria</taxon>
        <taxon>Bacillati</taxon>
        <taxon>Actinomycetota</taxon>
        <taxon>Actinomycetes</taxon>
        <taxon>Micrococcales</taxon>
        <taxon>Microbacteriaceae</taxon>
        <taxon>Curtobacterium</taxon>
    </lineage>
</organism>
<dbReference type="InterPro" id="IPR011009">
    <property type="entry name" value="Kinase-like_dom_sf"/>
</dbReference>
<keyword evidence="2" id="KW-0808">Transferase</keyword>
<reference evidence="2 3" key="1">
    <citation type="submission" date="2021-01" db="EMBL/GenBank/DDBJ databases">
        <title>Sequencing the genomes of 1000 actinobacteria strains.</title>
        <authorList>
            <person name="Klenk H.-P."/>
        </authorList>
    </citation>
    <scope>NUCLEOTIDE SEQUENCE [LARGE SCALE GENOMIC DNA]</scope>
    <source>
        <strain evidence="2 3">DSM 20542</strain>
    </source>
</reference>
<evidence type="ECO:0000259" key="1">
    <source>
        <dbReference type="Pfam" id="PF01636"/>
    </source>
</evidence>
<name>A0ABS2RWQ9_9MICO</name>
<accession>A0ABS2RWQ9</accession>
<dbReference type="InterPro" id="IPR002575">
    <property type="entry name" value="Aminoglycoside_PTrfase"/>
</dbReference>
<proteinExistence type="predicted"/>
<dbReference type="Gene3D" id="3.90.1200.10">
    <property type="match status" value="1"/>
</dbReference>
<dbReference type="Proteomes" id="UP000746584">
    <property type="component" value="Unassembled WGS sequence"/>
</dbReference>
<sequence>MDHGTVDAGSVLLGRPLRLIRALSGGQHARTALADDDDRPVVVRTFPRGDDAVDRETAVLERLGPLGDLAPRLLAHGTVAGVPTIVTTAMPGTTPPANLDLDAAAAALGAALARVHALDPVGLPDEGRAPNRAAGRLAPAAAGAWPTTDQRRVLTHGDFWTGNAVWQGDRLTGIVDWSGAVSAPRGVDVAWCRQDLVLLGAPDAADRFLAAYEEHSGVRVGDVWAWDVLAAARADPYVETWEPNYAGIGRPDVTARVIRQRFDAWVRLLLG</sequence>
<dbReference type="InterPro" id="IPR051678">
    <property type="entry name" value="AGP_Transferase"/>
</dbReference>
<evidence type="ECO:0000313" key="3">
    <source>
        <dbReference type="Proteomes" id="UP000746584"/>
    </source>
</evidence>
<comment type="caution">
    <text evidence="2">The sequence shown here is derived from an EMBL/GenBank/DDBJ whole genome shotgun (WGS) entry which is preliminary data.</text>
</comment>
<evidence type="ECO:0000313" key="2">
    <source>
        <dbReference type="EMBL" id="MBM7803466.1"/>
    </source>
</evidence>
<dbReference type="EMBL" id="JAFBCG010000001">
    <property type="protein sequence ID" value="MBM7803466.1"/>
    <property type="molecule type" value="Genomic_DNA"/>
</dbReference>
<protein>
    <submittedName>
        <fullName evidence="2">Aminoglycoside phosphotransferase (APT) family kinase protein</fullName>
    </submittedName>
</protein>
<keyword evidence="3" id="KW-1185">Reference proteome</keyword>
<dbReference type="Pfam" id="PF01636">
    <property type="entry name" value="APH"/>
    <property type="match status" value="2"/>
</dbReference>
<keyword evidence="2" id="KW-0418">Kinase</keyword>
<dbReference type="PANTHER" id="PTHR21310">
    <property type="entry name" value="AMINOGLYCOSIDE PHOSPHOTRANSFERASE-RELATED-RELATED"/>
    <property type="match status" value="1"/>
</dbReference>
<feature type="domain" description="Aminoglycoside phosphotransferase" evidence="1">
    <location>
        <begin position="140"/>
        <end position="216"/>
    </location>
</feature>
<dbReference type="RefSeq" id="WP_175327520.1">
    <property type="nucleotide sequence ID" value="NZ_BMOI01000017.1"/>
</dbReference>